<sequence>MNGGMSVDVEQIQEDRYEIVVSGNGDTLWVNGDDGLCWARFSKRFGIDVHRNASMQDAASECLYCTHSRAGVDDWAIFCAEVLRHHDVVVPADALSFE</sequence>
<reference evidence="1 2" key="1">
    <citation type="journal article" date="2014" name="Genome Announc.">
        <title>Draft Genome Sequence of the Haloacid-Degrading Burkholderia caribensis Strain MBA4.</title>
        <authorList>
            <person name="Pan Y."/>
            <person name="Kong K.F."/>
            <person name="Tsang J.S."/>
        </authorList>
    </citation>
    <scope>NUCLEOTIDE SEQUENCE [LARGE SCALE GENOMIC DNA]</scope>
    <source>
        <strain evidence="1 2">MBA4</strain>
    </source>
</reference>
<protein>
    <submittedName>
        <fullName evidence="1">Uncharacterized protein</fullName>
    </submittedName>
</protein>
<organism evidence="1 2">
    <name type="scientific">Paraburkholderia caribensis MBA4</name>
    <dbReference type="NCBI Taxonomy" id="1323664"/>
    <lineage>
        <taxon>Bacteria</taxon>
        <taxon>Pseudomonadati</taxon>
        <taxon>Pseudomonadota</taxon>
        <taxon>Betaproteobacteria</taxon>
        <taxon>Burkholderiales</taxon>
        <taxon>Burkholderiaceae</taxon>
        <taxon>Paraburkholderia</taxon>
    </lineage>
</organism>
<accession>A0A0P0RJD4</accession>
<dbReference type="AlphaFoldDB" id="A0A0P0RJD4"/>
<dbReference type="Proteomes" id="UP000019146">
    <property type="component" value="Chromosome 2"/>
</dbReference>
<name>A0A0P0RJD4_9BURK</name>
<dbReference type="EMBL" id="CP012747">
    <property type="protein sequence ID" value="ALL68580.1"/>
    <property type="molecule type" value="Genomic_DNA"/>
</dbReference>
<dbReference type="KEGG" id="bcai:K788_0000395"/>
<evidence type="ECO:0000313" key="2">
    <source>
        <dbReference type="Proteomes" id="UP000019146"/>
    </source>
</evidence>
<gene>
    <name evidence="1" type="ORF">K788_0000395</name>
</gene>
<evidence type="ECO:0000313" key="1">
    <source>
        <dbReference type="EMBL" id="ALL68580.1"/>
    </source>
</evidence>
<proteinExistence type="predicted"/>